<dbReference type="RefSeq" id="WP_072909407.1">
    <property type="nucleotide sequence ID" value="NZ_FQZT01000011.1"/>
</dbReference>
<dbReference type="STRING" id="1122189.SAMN02745165_02849"/>
<dbReference type="EMBL" id="FQZT01000011">
    <property type="protein sequence ID" value="SHJ64164.1"/>
    <property type="molecule type" value="Genomic_DNA"/>
</dbReference>
<feature type="transmembrane region" description="Helical" evidence="1">
    <location>
        <begin position="124"/>
        <end position="143"/>
    </location>
</feature>
<feature type="domain" description="Membrane-associated sensor" evidence="2">
    <location>
        <begin position="25"/>
        <end position="234"/>
    </location>
</feature>
<evidence type="ECO:0000313" key="3">
    <source>
        <dbReference type="EMBL" id="SHJ64164.1"/>
    </source>
</evidence>
<feature type="transmembrane region" description="Helical" evidence="1">
    <location>
        <begin position="64"/>
        <end position="86"/>
    </location>
</feature>
<dbReference type="AlphaFoldDB" id="A0A1M6KZ67"/>
<protein>
    <recommendedName>
        <fullName evidence="2">Membrane-associated sensor domain-containing protein</fullName>
    </recommendedName>
</protein>
<keyword evidence="1" id="KW-0472">Membrane</keyword>
<feature type="transmembrane region" description="Helical" evidence="1">
    <location>
        <begin position="163"/>
        <end position="180"/>
    </location>
</feature>
<sequence>MEAIQEKTLFKLDVAILLATLGLLFFNYLAFHITVEFLCAFFAMNAGVVVFRSEQSLRSTFCNILAVTLCAVALVDIMHLLAYKGMDLLPVHEANAATQFWVIGRYVLALGILVATLCQKQLPIAVIIAATGIVTGIAVAGVFSGHFPDAFIDGYGLTQFKVLSEYVIISMLIISILLISFRQQIFSVRGHFLFISALGVTILSELMFTLYQDVYGIFNAAGHVLKLIAYLLLLHLFHFYYNRGS</sequence>
<organism evidence="3 4">
    <name type="scientific">Malonomonas rubra DSM 5091</name>
    <dbReference type="NCBI Taxonomy" id="1122189"/>
    <lineage>
        <taxon>Bacteria</taxon>
        <taxon>Pseudomonadati</taxon>
        <taxon>Thermodesulfobacteriota</taxon>
        <taxon>Desulfuromonadia</taxon>
        <taxon>Desulfuromonadales</taxon>
        <taxon>Geopsychrobacteraceae</taxon>
        <taxon>Malonomonas</taxon>
    </lineage>
</organism>
<evidence type="ECO:0000256" key="1">
    <source>
        <dbReference type="SAM" id="Phobius"/>
    </source>
</evidence>
<dbReference type="OrthoDB" id="9787818at2"/>
<dbReference type="Proteomes" id="UP000184171">
    <property type="component" value="Unassembled WGS sequence"/>
</dbReference>
<feature type="transmembrane region" description="Helical" evidence="1">
    <location>
        <begin position="217"/>
        <end position="241"/>
    </location>
</feature>
<accession>A0A1M6KZ67</accession>
<keyword evidence="1" id="KW-1133">Transmembrane helix</keyword>
<keyword evidence="4" id="KW-1185">Reference proteome</keyword>
<dbReference type="InterPro" id="IPR033425">
    <property type="entry name" value="MASE3"/>
</dbReference>
<feature type="transmembrane region" description="Helical" evidence="1">
    <location>
        <begin position="192"/>
        <end position="211"/>
    </location>
</feature>
<evidence type="ECO:0000313" key="4">
    <source>
        <dbReference type="Proteomes" id="UP000184171"/>
    </source>
</evidence>
<keyword evidence="1" id="KW-0812">Transmembrane</keyword>
<gene>
    <name evidence="3" type="ORF">SAMN02745165_02849</name>
</gene>
<reference evidence="3 4" key="1">
    <citation type="submission" date="2016-11" db="EMBL/GenBank/DDBJ databases">
        <authorList>
            <person name="Jaros S."/>
            <person name="Januszkiewicz K."/>
            <person name="Wedrychowicz H."/>
        </authorList>
    </citation>
    <scope>NUCLEOTIDE SEQUENCE [LARGE SCALE GENOMIC DNA]</scope>
    <source>
        <strain evidence="3 4">DSM 5091</strain>
    </source>
</reference>
<proteinExistence type="predicted"/>
<dbReference type="Pfam" id="PF17159">
    <property type="entry name" value="MASE3"/>
    <property type="match status" value="1"/>
</dbReference>
<name>A0A1M6KZ67_MALRU</name>
<feature type="transmembrane region" description="Helical" evidence="1">
    <location>
        <begin position="12"/>
        <end position="29"/>
    </location>
</feature>
<evidence type="ECO:0000259" key="2">
    <source>
        <dbReference type="Pfam" id="PF17159"/>
    </source>
</evidence>
<feature type="transmembrane region" description="Helical" evidence="1">
    <location>
        <begin position="98"/>
        <end position="117"/>
    </location>
</feature>